<reference evidence="1" key="3">
    <citation type="submission" date="2014-01" db="EMBL/GenBank/DDBJ databases">
        <title>Evolution of pathogenesis and genome organization in the Tremellales.</title>
        <authorList>
            <person name="Cuomo C."/>
            <person name="Litvintseva A."/>
            <person name="Heitman J."/>
            <person name="Chen Y."/>
            <person name="Sun S."/>
            <person name="Springer D."/>
            <person name="Dromer F."/>
            <person name="Young S."/>
            <person name="Zeng Q."/>
            <person name="Chapman S."/>
            <person name="Gujja S."/>
            <person name="Saif S."/>
            <person name="Birren B."/>
        </authorList>
    </citation>
    <scope>NUCLEOTIDE SEQUENCE</scope>
    <source>
        <strain evidence="1">CBS 10118</strain>
    </source>
</reference>
<proteinExistence type="predicted"/>
<evidence type="ECO:0000313" key="1">
    <source>
        <dbReference type="EMBL" id="OCF27897.1"/>
    </source>
</evidence>
<organism evidence="1">
    <name type="scientific">Kwoniella bestiolae CBS 10118</name>
    <dbReference type="NCBI Taxonomy" id="1296100"/>
    <lineage>
        <taxon>Eukaryota</taxon>
        <taxon>Fungi</taxon>
        <taxon>Dikarya</taxon>
        <taxon>Basidiomycota</taxon>
        <taxon>Agaricomycotina</taxon>
        <taxon>Tremellomycetes</taxon>
        <taxon>Tremellales</taxon>
        <taxon>Cryptococcaceae</taxon>
        <taxon>Kwoniella</taxon>
    </lineage>
</organism>
<dbReference type="KEGG" id="kbi:30207146"/>
<dbReference type="Proteomes" id="UP000092730">
    <property type="component" value="Chromosome 2"/>
</dbReference>
<dbReference type="EMBL" id="KI894019">
    <property type="protein sequence ID" value="OCF27897.1"/>
    <property type="molecule type" value="Genomic_DNA"/>
</dbReference>
<dbReference type="GeneID" id="30207146"/>
<reference evidence="2" key="2">
    <citation type="submission" date="2013-07" db="EMBL/GenBank/DDBJ databases">
        <authorList>
            <consortium name="The Broad Institute Genome Sequencing Platform"/>
            <person name="Cuomo C."/>
            <person name="Litvintseva A."/>
            <person name="Chen Y."/>
            <person name="Heitman J."/>
            <person name="Sun S."/>
            <person name="Springer D."/>
            <person name="Dromer F."/>
            <person name="Young S.K."/>
            <person name="Zeng Q."/>
            <person name="Gargeya S."/>
            <person name="Fitzgerald M."/>
            <person name="Abouelleil A."/>
            <person name="Alvarado L."/>
            <person name="Berlin A.M."/>
            <person name="Chapman S.B."/>
            <person name="Dewar J."/>
            <person name="Goldberg J."/>
            <person name="Griggs A."/>
            <person name="Gujja S."/>
            <person name="Hansen M."/>
            <person name="Howarth C."/>
            <person name="Imamovic A."/>
            <person name="Larimer J."/>
            <person name="McCowan C."/>
            <person name="Murphy C."/>
            <person name="Pearson M."/>
            <person name="Priest M."/>
            <person name="Roberts A."/>
            <person name="Saif S."/>
            <person name="Shea T."/>
            <person name="Sykes S."/>
            <person name="Wortman J."/>
            <person name="Nusbaum C."/>
            <person name="Birren B."/>
        </authorList>
    </citation>
    <scope>NUCLEOTIDE SEQUENCE</scope>
    <source>
        <strain evidence="2">CBS 10118</strain>
    </source>
</reference>
<reference evidence="2" key="4">
    <citation type="submission" date="2024-02" db="EMBL/GenBank/DDBJ databases">
        <title>Comparative genomics of Cryptococcus and Kwoniella reveals pathogenesis evolution and contrasting modes of karyotype evolution via chromosome fusion or intercentromeric recombination.</title>
        <authorList>
            <person name="Coelho M.A."/>
            <person name="David-Palma M."/>
            <person name="Shea T."/>
            <person name="Bowers K."/>
            <person name="McGinley-Smith S."/>
            <person name="Mohammad A.W."/>
            <person name="Gnirke A."/>
            <person name="Yurkov A.M."/>
            <person name="Nowrousian M."/>
            <person name="Sun S."/>
            <person name="Cuomo C.A."/>
            <person name="Heitman J."/>
        </authorList>
    </citation>
    <scope>NUCLEOTIDE SEQUENCE</scope>
    <source>
        <strain evidence="2">CBS 10118</strain>
    </source>
</reference>
<dbReference type="AlphaFoldDB" id="A0A1B9GA47"/>
<keyword evidence="3" id="KW-1185">Reference proteome</keyword>
<name>A0A1B9GA47_9TREE</name>
<dbReference type="RefSeq" id="XP_019048967.1">
    <property type="nucleotide sequence ID" value="XM_019189405.1"/>
</dbReference>
<protein>
    <submittedName>
        <fullName evidence="1">Uncharacterized protein</fullName>
    </submittedName>
</protein>
<evidence type="ECO:0000313" key="2">
    <source>
        <dbReference type="EMBL" id="WVW82037.1"/>
    </source>
</evidence>
<reference evidence="1" key="1">
    <citation type="submission" date="2013-07" db="EMBL/GenBank/DDBJ databases">
        <title>The Genome Sequence of Cryptococcus bestiolae CBS10118.</title>
        <authorList>
            <consortium name="The Broad Institute Genome Sequencing Platform"/>
            <person name="Cuomo C."/>
            <person name="Litvintseva A."/>
            <person name="Chen Y."/>
            <person name="Heitman J."/>
            <person name="Sun S."/>
            <person name="Springer D."/>
            <person name="Dromer F."/>
            <person name="Young S.K."/>
            <person name="Zeng Q."/>
            <person name="Gargeya S."/>
            <person name="Fitzgerald M."/>
            <person name="Abouelleil A."/>
            <person name="Alvarado L."/>
            <person name="Berlin A.M."/>
            <person name="Chapman S.B."/>
            <person name="Dewar J."/>
            <person name="Goldberg J."/>
            <person name="Griggs A."/>
            <person name="Gujja S."/>
            <person name="Hansen M."/>
            <person name="Howarth C."/>
            <person name="Imamovic A."/>
            <person name="Larimer J."/>
            <person name="McCowan C."/>
            <person name="Murphy C."/>
            <person name="Pearson M."/>
            <person name="Priest M."/>
            <person name="Roberts A."/>
            <person name="Saif S."/>
            <person name="Shea T."/>
            <person name="Sykes S."/>
            <person name="Wortman J."/>
            <person name="Nusbaum C."/>
            <person name="Birren B."/>
        </authorList>
    </citation>
    <scope>NUCLEOTIDE SEQUENCE [LARGE SCALE GENOMIC DNA]</scope>
    <source>
        <strain evidence="1">CBS 10118</strain>
    </source>
</reference>
<gene>
    <name evidence="1" type="ORF">I302_02747</name>
    <name evidence="2" type="ORF">I302_104042</name>
</gene>
<dbReference type="VEuPathDB" id="FungiDB:I302_02747"/>
<dbReference type="EMBL" id="CP144542">
    <property type="protein sequence ID" value="WVW82037.1"/>
    <property type="molecule type" value="Genomic_DNA"/>
</dbReference>
<accession>A0A1B9GA47</accession>
<sequence>MDCLSSCLTGRMRFQTKVPTARYGIRGLVAKTADEVTESVAEPIAATRATLYKGYQPTLLGTDKVCAIGFLPQSKLEDEVRKGYWDEGQLRASLETSSKLIPCEDAGRVMKWGLMMTKTDDISGLIERSDKRFDSEYYNRIFSAHNNDDRNAAKGSSNPQDPSILHELLNSAGADPRKIRDLNVIMCHASYQPEQAENHHDFYLFGFTPAATQVPLDQTSMDLFEQRQTNRESEDRFLTSFDTALSALAILSQDDHSNIYMSYYTKDDFHVKITGSVVEPNPKFSVRLTNSRSHVTEGFQWRFWVPK</sequence>
<evidence type="ECO:0000313" key="3">
    <source>
        <dbReference type="Proteomes" id="UP000092730"/>
    </source>
</evidence>